<dbReference type="AlphaFoldDB" id="A0A1G6UH24"/>
<evidence type="ECO:0000313" key="1">
    <source>
        <dbReference type="EMBL" id="SDD40581.1"/>
    </source>
</evidence>
<dbReference type="OrthoDB" id="4404215at2"/>
<proteinExistence type="predicted"/>
<organism evidence="1 2">
    <name type="scientific">Auraticoccus monumenti</name>
    <dbReference type="NCBI Taxonomy" id="675864"/>
    <lineage>
        <taxon>Bacteria</taxon>
        <taxon>Bacillati</taxon>
        <taxon>Actinomycetota</taxon>
        <taxon>Actinomycetes</taxon>
        <taxon>Propionibacteriales</taxon>
        <taxon>Propionibacteriaceae</taxon>
        <taxon>Auraticoccus</taxon>
    </lineage>
</organism>
<dbReference type="STRING" id="675864.SAMN04489747_0883"/>
<gene>
    <name evidence="1" type="ORF">SAMN04489747_0883</name>
</gene>
<keyword evidence="2" id="KW-1185">Reference proteome</keyword>
<sequence>MAVLAWGFDGTLTETDWAWLAPQLGVPYAVSEGLDLQVNLTNRTRTIVGVGSGHAYGVRYQLTAEEVRDLVPPTSGSRWDMVALRINWQTNKGEVVVVQGGSSRALPAGRQRSPGTLFDVPLVLARLQAGEARIMEWVDLRLGASKMISGRSSLALPPGVFGGRARIQDLEYESDGLNWSIVPEVPPVELKDGQVIRAWQSGWGYGGAGLYGSSAIVTDLPGGAKQVDLFVQTRKYSPAFLFDQYGGTGDIEIGRVVPELEPGRRGANARGTFWGGLHGDSDAFFTNGCDMFLNASGGIIIRGGAPPNHQITRRLTDAPSLEVTFNYTVLP</sequence>
<name>A0A1G6UH24_9ACTN</name>
<dbReference type="EMBL" id="LT629688">
    <property type="protein sequence ID" value="SDD40581.1"/>
    <property type="molecule type" value="Genomic_DNA"/>
</dbReference>
<reference evidence="1 2" key="1">
    <citation type="submission" date="2016-10" db="EMBL/GenBank/DDBJ databases">
        <authorList>
            <person name="de Groot N.N."/>
        </authorList>
    </citation>
    <scope>NUCLEOTIDE SEQUENCE [LARGE SCALE GENOMIC DNA]</scope>
    <source>
        <strain evidence="1 2">MON 2.2</strain>
    </source>
</reference>
<accession>A0A1G6UH24</accession>
<dbReference type="Proteomes" id="UP000198546">
    <property type="component" value="Chromosome i"/>
</dbReference>
<protein>
    <submittedName>
        <fullName evidence="1">Uncharacterized protein</fullName>
    </submittedName>
</protein>
<dbReference type="RefSeq" id="WP_157676968.1">
    <property type="nucleotide sequence ID" value="NZ_LT629688.1"/>
</dbReference>
<evidence type="ECO:0000313" key="2">
    <source>
        <dbReference type="Proteomes" id="UP000198546"/>
    </source>
</evidence>